<reference evidence="6 7" key="1">
    <citation type="submission" date="2019-05" db="EMBL/GenBank/DDBJ databases">
        <title>Panacibacter sp. strain 17mud1-8 Genome sequencing and assembly.</title>
        <authorList>
            <person name="Chhetri G."/>
        </authorList>
    </citation>
    <scope>NUCLEOTIDE SEQUENCE [LARGE SCALE GENOMIC DNA]</scope>
    <source>
        <strain evidence="6 7">17mud1-8</strain>
    </source>
</reference>
<dbReference type="InterPro" id="IPR001206">
    <property type="entry name" value="Diacylglycerol_kinase_cat_dom"/>
</dbReference>
<comment type="caution">
    <text evidence="6">The sequence shown here is derived from an EMBL/GenBank/DDBJ whole genome shotgun (WGS) entry which is preliminary data.</text>
</comment>
<dbReference type="PANTHER" id="PTHR12358:SF54">
    <property type="entry name" value="SPHINGOSINE KINASE RELATED PROTEIN"/>
    <property type="match status" value="1"/>
</dbReference>
<keyword evidence="3 6" id="KW-0418">Kinase</keyword>
<dbReference type="InterPro" id="IPR050187">
    <property type="entry name" value="Lipid_Phosphate_FormReg"/>
</dbReference>
<name>A0A4U3KXG8_9BACT</name>
<keyword evidence="4" id="KW-0067">ATP-binding</keyword>
<gene>
    <name evidence="6" type="ORF">FC093_17505</name>
</gene>
<dbReference type="InterPro" id="IPR017438">
    <property type="entry name" value="ATP-NAD_kinase_N"/>
</dbReference>
<dbReference type="Proteomes" id="UP000305848">
    <property type="component" value="Unassembled WGS sequence"/>
</dbReference>
<keyword evidence="1" id="KW-0808">Transferase</keyword>
<keyword evidence="7" id="KW-1185">Reference proteome</keyword>
<organism evidence="6 7">
    <name type="scientific">Ilyomonas limi</name>
    <dbReference type="NCBI Taxonomy" id="2575867"/>
    <lineage>
        <taxon>Bacteria</taxon>
        <taxon>Pseudomonadati</taxon>
        <taxon>Bacteroidota</taxon>
        <taxon>Chitinophagia</taxon>
        <taxon>Chitinophagales</taxon>
        <taxon>Chitinophagaceae</taxon>
        <taxon>Ilyomonas</taxon>
    </lineage>
</organism>
<dbReference type="PROSITE" id="PS50146">
    <property type="entry name" value="DAGK"/>
    <property type="match status" value="1"/>
</dbReference>
<dbReference type="RefSeq" id="WP_137263106.1">
    <property type="nucleotide sequence ID" value="NZ_SZQL01000015.1"/>
</dbReference>
<evidence type="ECO:0000256" key="2">
    <source>
        <dbReference type="ARBA" id="ARBA00022741"/>
    </source>
</evidence>
<dbReference type="SMART" id="SM00046">
    <property type="entry name" value="DAGKc"/>
    <property type="match status" value="1"/>
</dbReference>
<dbReference type="InterPro" id="IPR016064">
    <property type="entry name" value="NAD/diacylglycerol_kinase_sf"/>
</dbReference>
<dbReference type="Gene3D" id="3.40.50.10330">
    <property type="entry name" value="Probable inorganic polyphosphate/atp-NAD kinase, domain 1"/>
    <property type="match status" value="1"/>
</dbReference>
<feature type="domain" description="DAGKc" evidence="5">
    <location>
        <begin position="1"/>
        <end position="126"/>
    </location>
</feature>
<evidence type="ECO:0000256" key="4">
    <source>
        <dbReference type="ARBA" id="ARBA00022840"/>
    </source>
</evidence>
<evidence type="ECO:0000259" key="5">
    <source>
        <dbReference type="PROSITE" id="PS50146"/>
    </source>
</evidence>
<evidence type="ECO:0000256" key="3">
    <source>
        <dbReference type="ARBA" id="ARBA00022777"/>
    </source>
</evidence>
<evidence type="ECO:0000256" key="1">
    <source>
        <dbReference type="ARBA" id="ARBA00022679"/>
    </source>
</evidence>
<dbReference type="GO" id="GO:0005524">
    <property type="term" value="F:ATP binding"/>
    <property type="evidence" value="ECO:0007669"/>
    <property type="project" value="UniProtKB-KW"/>
</dbReference>
<sequence length="296" mass="33135">MKVARLFHNPKAGDEGHGKEELVSQIEAAGFECRYSSVKGWFWDNFEKDVDFVIVAGGDGTVRKITKELLDRKVLDKTFPIALLPMGTANNISKTLQITGSTEAIIQSWHKGKIKKYDVGKISNVKDASFFLESFGYGLFPYLMQVMKKETSADTPEQRIQTALHELHNITLSYEPKKCNLIIDGKDYSGKFLLAEVMNIRSIGPNLFLSQNGDPGDGEMEVVLLPEEDKEKFAAYISDKVSGNEENYDFKTIKAKNVTLNWDGTHVHADDEVLKIKDKAEVAIEVKPGLLEFLAP</sequence>
<dbReference type="SUPFAM" id="SSF111331">
    <property type="entry name" value="NAD kinase/diacylglycerol kinase-like"/>
    <property type="match status" value="1"/>
</dbReference>
<evidence type="ECO:0000313" key="6">
    <source>
        <dbReference type="EMBL" id="TKK66374.1"/>
    </source>
</evidence>
<accession>A0A4U3KXG8</accession>
<dbReference type="EMBL" id="SZQL01000015">
    <property type="protein sequence ID" value="TKK66374.1"/>
    <property type="molecule type" value="Genomic_DNA"/>
</dbReference>
<dbReference type="Gene3D" id="2.60.200.40">
    <property type="match status" value="1"/>
</dbReference>
<dbReference type="Pfam" id="PF00781">
    <property type="entry name" value="DAGK_cat"/>
    <property type="match status" value="1"/>
</dbReference>
<dbReference type="PANTHER" id="PTHR12358">
    <property type="entry name" value="SPHINGOSINE KINASE"/>
    <property type="match status" value="1"/>
</dbReference>
<dbReference type="Pfam" id="PF19279">
    <property type="entry name" value="YegS_C"/>
    <property type="match status" value="1"/>
</dbReference>
<dbReference type="OrthoDB" id="142078at2"/>
<proteinExistence type="predicted"/>
<dbReference type="InterPro" id="IPR045540">
    <property type="entry name" value="YegS/DAGK_C"/>
</dbReference>
<evidence type="ECO:0000313" key="7">
    <source>
        <dbReference type="Proteomes" id="UP000305848"/>
    </source>
</evidence>
<dbReference type="AlphaFoldDB" id="A0A4U3KXG8"/>
<keyword evidence="2" id="KW-0547">Nucleotide-binding</keyword>
<protein>
    <submittedName>
        <fullName evidence="6">Diacylglycerol kinase</fullName>
    </submittedName>
</protein>
<dbReference type="GO" id="GO:0016301">
    <property type="term" value="F:kinase activity"/>
    <property type="evidence" value="ECO:0007669"/>
    <property type="project" value="UniProtKB-KW"/>
</dbReference>